<evidence type="ECO:0000256" key="1">
    <source>
        <dbReference type="ARBA" id="ARBA00004218"/>
    </source>
</evidence>
<feature type="compositionally biased region" description="Basic and acidic residues" evidence="9">
    <location>
        <begin position="328"/>
        <end position="338"/>
    </location>
</feature>
<evidence type="ECO:0000313" key="13">
    <source>
        <dbReference type="Xenbase" id="XB-GENE-22168684"/>
    </source>
</evidence>
<evidence type="ECO:0000256" key="4">
    <source>
        <dbReference type="ARBA" id="ARBA00022729"/>
    </source>
</evidence>
<keyword evidence="4 10" id="KW-0732">Signal</keyword>
<dbReference type="AlphaFoldDB" id="A0A8J1JVV2"/>
<evidence type="ECO:0000256" key="6">
    <source>
        <dbReference type="ARBA" id="ARBA00032734"/>
    </source>
</evidence>
<feature type="compositionally biased region" description="Polar residues" evidence="9">
    <location>
        <begin position="115"/>
        <end position="146"/>
    </location>
</feature>
<reference evidence="12" key="1">
    <citation type="submission" date="2025-08" db="UniProtKB">
        <authorList>
            <consortium name="RefSeq"/>
        </authorList>
    </citation>
    <scope>IDENTIFICATION</scope>
    <source>
        <strain evidence="12">Nigerian</strain>
        <tissue evidence="12">Liver and blood</tissue>
    </source>
</reference>
<dbReference type="GO" id="GO:0001669">
    <property type="term" value="C:acrosomal vesicle"/>
    <property type="evidence" value="ECO:0000318"/>
    <property type="project" value="GO_Central"/>
</dbReference>
<comment type="subcellular location">
    <subcellularLocation>
        <location evidence="1">Cytoplasmic vesicle</location>
        <location evidence="1">Secretory vesicle</location>
        <location evidence="1">Acrosome</location>
    </subcellularLocation>
</comment>
<feature type="signal peptide" evidence="10">
    <location>
        <begin position="1"/>
        <end position="16"/>
    </location>
</feature>
<evidence type="ECO:0000256" key="3">
    <source>
        <dbReference type="ARBA" id="ARBA00022553"/>
    </source>
</evidence>
<feature type="region of interest" description="Disordered" evidence="9">
    <location>
        <begin position="377"/>
        <end position="420"/>
    </location>
</feature>
<evidence type="ECO:0000256" key="9">
    <source>
        <dbReference type="SAM" id="MobiDB-lite"/>
    </source>
</evidence>
<name>A0A8J1JVV2_XENTR</name>
<keyword evidence="5" id="KW-0968">Cytoplasmic vesicle</keyword>
<organism evidence="11 12">
    <name type="scientific">Xenopus tropicalis</name>
    <name type="common">Western clawed frog</name>
    <name type="synonym">Silurana tropicalis</name>
    <dbReference type="NCBI Taxonomy" id="8364"/>
    <lineage>
        <taxon>Eukaryota</taxon>
        <taxon>Metazoa</taxon>
        <taxon>Chordata</taxon>
        <taxon>Craniata</taxon>
        <taxon>Vertebrata</taxon>
        <taxon>Euteleostomi</taxon>
        <taxon>Amphibia</taxon>
        <taxon>Batrachia</taxon>
        <taxon>Anura</taxon>
        <taxon>Pipoidea</taxon>
        <taxon>Pipidae</taxon>
        <taxon>Xenopodinae</taxon>
        <taxon>Xenopus</taxon>
        <taxon>Silurana</taxon>
    </lineage>
</organism>
<evidence type="ECO:0000313" key="12">
    <source>
        <dbReference type="RefSeq" id="XP_031762018.1"/>
    </source>
</evidence>
<protein>
    <recommendedName>
        <fullName evidence="2">Acrosin-binding protein</fullName>
    </recommendedName>
    <alternativeName>
        <fullName evidence="6">Acrosin-binding protein, 60 kDa form</fullName>
    </alternativeName>
    <alternativeName>
        <fullName evidence="7">Proacrosin-binding protein sp32</fullName>
    </alternativeName>
</protein>
<feature type="compositionally biased region" description="Basic and acidic residues" evidence="9">
    <location>
        <begin position="292"/>
        <end position="303"/>
    </location>
</feature>
<dbReference type="Xenbase" id="XB-GENE-22168684">
    <property type="gene designation" value="acrbp"/>
</dbReference>
<feature type="region of interest" description="Disordered" evidence="9">
    <location>
        <begin position="200"/>
        <end position="356"/>
    </location>
</feature>
<proteinExistence type="predicted"/>
<evidence type="ECO:0000256" key="10">
    <source>
        <dbReference type="SAM" id="SignalP"/>
    </source>
</evidence>
<evidence type="ECO:0000256" key="8">
    <source>
        <dbReference type="ARBA" id="ARBA00045517"/>
    </source>
</evidence>
<keyword evidence="3" id="KW-0597">Phosphoprotein</keyword>
<dbReference type="RefSeq" id="XP_031762018.1">
    <property type="nucleotide sequence ID" value="XM_031906158.1"/>
</dbReference>
<dbReference type="Proteomes" id="UP000008143">
    <property type="component" value="Chromosome 7"/>
</dbReference>
<comment type="function">
    <text evidence="8">Acrosomal protein that maintains proacrosin (pro-ACR) as an enzymatically inactive zymogen in the acrosome. Involved also in the acrosome formation.</text>
</comment>
<evidence type="ECO:0000313" key="11">
    <source>
        <dbReference type="Proteomes" id="UP000008143"/>
    </source>
</evidence>
<keyword evidence="11" id="KW-1185">Reference proteome</keyword>
<dbReference type="OMA" id="DAYENHG"/>
<dbReference type="InterPro" id="IPR009865">
    <property type="entry name" value="Proacrosin-bd"/>
</dbReference>
<dbReference type="OrthoDB" id="9009946at2759"/>
<dbReference type="Pfam" id="PF07222">
    <property type="entry name" value="PBP_sp32"/>
    <property type="match status" value="1"/>
</dbReference>
<dbReference type="PANTHER" id="PTHR21362">
    <property type="entry name" value="ACROSIN-BINDING PROTEIN"/>
    <property type="match status" value="1"/>
</dbReference>
<feature type="compositionally biased region" description="Basic and acidic residues" evidence="9">
    <location>
        <begin position="207"/>
        <end position="216"/>
    </location>
</feature>
<evidence type="ECO:0000256" key="7">
    <source>
        <dbReference type="ARBA" id="ARBA00033453"/>
    </source>
</evidence>
<gene>
    <name evidence="13" type="primary">acrbp</name>
    <name evidence="12" type="synonym">acrbp.1</name>
</gene>
<dbReference type="KEGG" id="xtr:101732999"/>
<accession>A0A8J1JVV2</accession>
<sequence length="420" mass="47200">MLFIILLLSITTCAFSTPLPGSPLNEQEYEKFFSLLISESSAETLCTLRYLHGCGDRTIRRFDAYENHGVTPAGPICTNLESFSHFDSFCDFAKFRCAHRLFFAKRIPCEDDKVTTTQASDATPKQEVISVTSSLPTETPKITENGSSEKEERKLHSAEQKPMKAMYKSDESVKVNAPHLAKPKEKPLLSKLQAYLEAHPTTRKKPVKEQNEEEVLKIPYASQESSEEEDDDIRSFAGPKADISKAENNNQHKPVANKQKQKGSRAIPKKKELVLSKAQAYEMAQPTTGKKPVKEQNKEEVLKKPYASQESSEEEDDDIRSFVGPKADVSKLRQENNQHKAVANKQKQKGSRAIPKMNKLVLSKLQAYEMAKPTAINKSITEQNKEEVLNKPYASQESSEEEDNDIRSFVGLKSYVPPAT</sequence>
<feature type="compositionally biased region" description="Basic and acidic residues" evidence="9">
    <location>
        <begin position="147"/>
        <end position="173"/>
    </location>
</feature>
<evidence type="ECO:0000256" key="5">
    <source>
        <dbReference type="ARBA" id="ARBA00023329"/>
    </source>
</evidence>
<feature type="chain" id="PRO_5035166527" description="Acrosin-binding protein" evidence="10">
    <location>
        <begin position="17"/>
        <end position="420"/>
    </location>
</feature>
<dbReference type="PANTHER" id="PTHR21362:SF1">
    <property type="entry name" value="ACROSIN-BINDING PROTEIN"/>
    <property type="match status" value="1"/>
</dbReference>
<dbReference type="AGR" id="Xenbase:XB-GENE-22168684"/>
<feature type="region of interest" description="Disordered" evidence="9">
    <location>
        <begin position="115"/>
        <end position="188"/>
    </location>
</feature>
<evidence type="ECO:0000256" key="2">
    <source>
        <dbReference type="ARBA" id="ARBA00018940"/>
    </source>
</evidence>